<feature type="region of interest" description="Disordered" evidence="1">
    <location>
        <begin position="103"/>
        <end position="173"/>
    </location>
</feature>
<protein>
    <submittedName>
        <fullName evidence="2">Uncharacterized protein</fullName>
    </submittedName>
</protein>
<dbReference type="AlphaFoldDB" id="A0AAV4VAX7"/>
<feature type="region of interest" description="Disordered" evidence="1">
    <location>
        <begin position="1"/>
        <end position="82"/>
    </location>
</feature>
<name>A0AAV4VAX7_9ARAC</name>
<comment type="caution">
    <text evidence="2">The sequence shown here is derived from an EMBL/GenBank/DDBJ whole genome shotgun (WGS) entry which is preliminary data.</text>
</comment>
<evidence type="ECO:0000256" key="1">
    <source>
        <dbReference type="SAM" id="MobiDB-lite"/>
    </source>
</evidence>
<dbReference type="EMBL" id="BPLQ01012728">
    <property type="protein sequence ID" value="GIY67397.1"/>
    <property type="molecule type" value="Genomic_DNA"/>
</dbReference>
<feature type="compositionally biased region" description="Low complexity" evidence="1">
    <location>
        <begin position="156"/>
        <end position="173"/>
    </location>
</feature>
<evidence type="ECO:0000313" key="2">
    <source>
        <dbReference type="EMBL" id="GIY67397.1"/>
    </source>
</evidence>
<proteinExistence type="predicted"/>
<dbReference type="Proteomes" id="UP001054837">
    <property type="component" value="Unassembled WGS sequence"/>
</dbReference>
<sequence>MPKKERNQMAYVSCLTPVTRRRGSFTSSSQVPQQSQQNELDTPQSSNFNPDNIQPQTQTDWDSQSLEEVPPEPFKQHPSNNIEITAVENIPAISIISAKMYTKRRRSKRESGNADPLTSQRAPKRSRISSRNPSATETHQQCPGGEGDVLPPPQPTVTTPKKSTSSPSETPTSCCTCKMKVCASEPNINQVNQERRLIHPFSPRPPMGTLRSRAANQKRRAMHPFSPRPPIRTIKSRVANPHSAVNNRIRTGRFCPQTARSPARQSIWRFEASRFACTIL</sequence>
<feature type="compositionally biased region" description="Low complexity" evidence="1">
    <location>
        <begin position="24"/>
        <end position="37"/>
    </location>
</feature>
<keyword evidence="3" id="KW-1185">Reference proteome</keyword>
<feature type="compositionally biased region" description="Polar residues" evidence="1">
    <location>
        <begin position="129"/>
        <end position="141"/>
    </location>
</feature>
<organism evidence="2 3">
    <name type="scientific">Caerostris darwini</name>
    <dbReference type="NCBI Taxonomy" id="1538125"/>
    <lineage>
        <taxon>Eukaryota</taxon>
        <taxon>Metazoa</taxon>
        <taxon>Ecdysozoa</taxon>
        <taxon>Arthropoda</taxon>
        <taxon>Chelicerata</taxon>
        <taxon>Arachnida</taxon>
        <taxon>Araneae</taxon>
        <taxon>Araneomorphae</taxon>
        <taxon>Entelegynae</taxon>
        <taxon>Araneoidea</taxon>
        <taxon>Araneidae</taxon>
        <taxon>Caerostris</taxon>
    </lineage>
</organism>
<accession>A0AAV4VAX7</accession>
<reference evidence="2 3" key="1">
    <citation type="submission" date="2021-06" db="EMBL/GenBank/DDBJ databases">
        <title>Caerostris darwini draft genome.</title>
        <authorList>
            <person name="Kono N."/>
            <person name="Arakawa K."/>
        </authorList>
    </citation>
    <scope>NUCLEOTIDE SEQUENCE [LARGE SCALE GENOMIC DNA]</scope>
</reference>
<gene>
    <name evidence="2" type="ORF">CDAR_424591</name>
</gene>
<feature type="compositionally biased region" description="Polar residues" evidence="1">
    <location>
        <begin position="38"/>
        <end position="66"/>
    </location>
</feature>
<evidence type="ECO:0000313" key="3">
    <source>
        <dbReference type="Proteomes" id="UP001054837"/>
    </source>
</evidence>